<dbReference type="CDD" id="cd04301">
    <property type="entry name" value="NAT_SF"/>
    <property type="match status" value="1"/>
</dbReference>
<organism evidence="2 3">
    <name type="scientific">Musa balbisiana</name>
    <name type="common">Banana</name>
    <dbReference type="NCBI Taxonomy" id="52838"/>
    <lineage>
        <taxon>Eukaryota</taxon>
        <taxon>Viridiplantae</taxon>
        <taxon>Streptophyta</taxon>
        <taxon>Embryophyta</taxon>
        <taxon>Tracheophyta</taxon>
        <taxon>Spermatophyta</taxon>
        <taxon>Magnoliopsida</taxon>
        <taxon>Liliopsida</taxon>
        <taxon>Zingiberales</taxon>
        <taxon>Musaceae</taxon>
        <taxon>Musa</taxon>
    </lineage>
</organism>
<sequence length="298" mass="33240">MGCPPTPLPLSLECTLRPFLFSSSPHHPSPSSTTFFTNTTTLSLHKSRALPLLKLLRRFSSPSAPQPVTPSPLDSSPWPGAFLGPDGLQVLRDFRVTVELDHGGGGGGRGGFLEIRPMLAEELDATAQLLAESFAESMLVPARYVPLLAFLVKQYVAERRYLEPHVTVLVGFYRERGTEGAAQLACTAEISLDARGANAAPPTPVPPRECPYICNMAVRKALRRRRIGWHLLRACEELMTQMKTERNVYLHCRVIDKVPFDMYQKAGYKVVKTDGFLVWLTLQRRKYLMSKELPHEIG</sequence>
<dbReference type="GO" id="GO:0016747">
    <property type="term" value="F:acyltransferase activity, transferring groups other than amino-acyl groups"/>
    <property type="evidence" value="ECO:0007669"/>
    <property type="project" value="InterPro"/>
</dbReference>
<dbReference type="Gene3D" id="3.40.630.30">
    <property type="match status" value="1"/>
</dbReference>
<dbReference type="PANTHER" id="PTHR47489">
    <property type="entry name" value="ACYL-COA N-ACYLTRANSFERASES (NAT) SUPERFAMILY PROTEIN"/>
    <property type="match status" value="1"/>
</dbReference>
<dbReference type="SUPFAM" id="SSF55729">
    <property type="entry name" value="Acyl-CoA N-acyltransferases (Nat)"/>
    <property type="match status" value="1"/>
</dbReference>
<reference evidence="2 3" key="1">
    <citation type="journal article" date="2019" name="Nat. Plants">
        <title>Genome sequencing of Musa balbisiana reveals subgenome evolution and function divergence in polyploid bananas.</title>
        <authorList>
            <person name="Yao X."/>
        </authorList>
    </citation>
    <scope>NUCLEOTIDE SEQUENCE [LARGE SCALE GENOMIC DNA]</scope>
    <source>
        <strain evidence="3">cv. DH-PKW</strain>
        <tissue evidence="2">Leaves</tissue>
    </source>
</reference>
<name>A0A4V4H379_MUSBA</name>
<dbReference type="InterPro" id="IPR016181">
    <property type="entry name" value="Acyl_CoA_acyltransferase"/>
</dbReference>
<evidence type="ECO:0000313" key="2">
    <source>
        <dbReference type="EMBL" id="THU47226.1"/>
    </source>
</evidence>
<dbReference type="EMBL" id="PYDT01000010">
    <property type="protein sequence ID" value="THU47226.1"/>
    <property type="molecule type" value="Genomic_DNA"/>
</dbReference>
<dbReference type="STRING" id="52838.A0A4V4H379"/>
<dbReference type="Pfam" id="PF00583">
    <property type="entry name" value="Acetyltransf_1"/>
    <property type="match status" value="1"/>
</dbReference>
<evidence type="ECO:0000259" key="1">
    <source>
        <dbReference type="PROSITE" id="PS51186"/>
    </source>
</evidence>
<comment type="caution">
    <text evidence="2">The sequence shown here is derived from an EMBL/GenBank/DDBJ whole genome shotgun (WGS) entry which is preliminary data.</text>
</comment>
<gene>
    <name evidence="2" type="ORF">C4D60_Mb09t13280</name>
</gene>
<accession>A0A4V4H379</accession>
<proteinExistence type="predicted"/>
<dbReference type="PROSITE" id="PS51186">
    <property type="entry name" value="GNAT"/>
    <property type="match status" value="1"/>
</dbReference>
<dbReference type="AlphaFoldDB" id="A0A4V4H379"/>
<dbReference type="PANTHER" id="PTHR47489:SF2">
    <property type="entry name" value="GCN5-RELATED N-ACETYLTRANSFERASE 5, CHLOROPLASTIC"/>
    <property type="match status" value="1"/>
</dbReference>
<dbReference type="InterPro" id="IPR000182">
    <property type="entry name" value="GNAT_dom"/>
</dbReference>
<protein>
    <recommendedName>
        <fullName evidence="1">N-acetyltransferase domain-containing protein</fullName>
    </recommendedName>
</protein>
<dbReference type="Proteomes" id="UP000317650">
    <property type="component" value="Chromosome 9"/>
</dbReference>
<feature type="domain" description="N-acetyltransferase" evidence="1">
    <location>
        <begin position="113"/>
        <end position="294"/>
    </location>
</feature>
<keyword evidence="3" id="KW-1185">Reference proteome</keyword>
<evidence type="ECO:0000313" key="3">
    <source>
        <dbReference type="Proteomes" id="UP000317650"/>
    </source>
</evidence>